<dbReference type="Gene3D" id="3.30.110.150">
    <property type="entry name" value="SepF-like protein"/>
    <property type="match status" value="1"/>
</dbReference>
<dbReference type="AlphaFoldDB" id="A0A809RVB0"/>
<sequence length="134" mass="15355">MDEMELQEKPGLFSRITTVFSRNGERDEEEIEQERAPAFAVRTAYRYHVTVRKQIDVFDEAYAAANGLKRGDQQILNLTGTEPSLRQKIVDFMYGVCFAQDAHWEEIGQHIYLIAPASAYVETEPLDARSLLNN</sequence>
<dbReference type="PANTHER" id="PTHR35798">
    <property type="entry name" value="CELL DIVISION PROTEIN SEPF"/>
    <property type="match status" value="1"/>
</dbReference>
<evidence type="ECO:0000313" key="6">
    <source>
        <dbReference type="Proteomes" id="UP000662873"/>
    </source>
</evidence>
<evidence type="ECO:0000256" key="1">
    <source>
        <dbReference type="ARBA" id="ARBA00022618"/>
    </source>
</evidence>
<protein>
    <recommendedName>
        <fullName evidence="7">Cell division protein SepF</fullName>
    </recommendedName>
</protein>
<name>A0A809RVB0_9BACT</name>
<keyword evidence="2" id="KW-0717">Septation</keyword>
<keyword evidence="3" id="KW-0131">Cell cycle</keyword>
<keyword evidence="1" id="KW-0132">Cell division</keyword>
<dbReference type="GO" id="GO:0000917">
    <property type="term" value="P:division septum assembly"/>
    <property type="evidence" value="ECO:0007669"/>
    <property type="project" value="UniProtKB-KW"/>
</dbReference>
<comment type="function">
    <text evidence="4">Cell division protein that is part of the divisome complex and is recruited early to the Z-ring. Probably stimulates Z-ring formation, perhaps through the cross-linking of FtsZ protofilaments. Its function overlaps with FtsA.</text>
</comment>
<evidence type="ECO:0000313" key="5">
    <source>
        <dbReference type="EMBL" id="BBO23752.1"/>
    </source>
</evidence>
<dbReference type="KEGG" id="npy:NPRO_13470"/>
<evidence type="ECO:0000256" key="2">
    <source>
        <dbReference type="ARBA" id="ARBA00023210"/>
    </source>
</evidence>
<dbReference type="Proteomes" id="UP000662873">
    <property type="component" value="Chromosome"/>
</dbReference>
<accession>A0A809RVB0</accession>
<organism evidence="5 6">
    <name type="scientific">Candidatus Nitrosymbiomonas proteolyticus</name>
    <dbReference type="NCBI Taxonomy" id="2608984"/>
    <lineage>
        <taxon>Bacteria</taxon>
        <taxon>Bacillati</taxon>
        <taxon>Armatimonadota</taxon>
        <taxon>Armatimonadota incertae sedis</taxon>
        <taxon>Candidatus Nitrosymbiomonas</taxon>
    </lineage>
</organism>
<dbReference type="InterPro" id="IPR023052">
    <property type="entry name" value="Cell_div_SepF"/>
</dbReference>
<proteinExistence type="predicted"/>
<evidence type="ECO:0000256" key="4">
    <source>
        <dbReference type="ARBA" id="ARBA00044936"/>
    </source>
</evidence>
<dbReference type="Pfam" id="PF04472">
    <property type="entry name" value="SepF"/>
    <property type="match status" value="1"/>
</dbReference>
<dbReference type="EMBL" id="AP021858">
    <property type="protein sequence ID" value="BBO23752.1"/>
    <property type="molecule type" value="Genomic_DNA"/>
</dbReference>
<reference evidence="5" key="1">
    <citation type="journal article" name="DNA Res.">
        <title>The physiological potential of anammox bacteria as revealed by their core genome structure.</title>
        <authorList>
            <person name="Okubo T."/>
            <person name="Toyoda A."/>
            <person name="Fukuhara K."/>
            <person name="Uchiyama I."/>
            <person name="Harigaya Y."/>
            <person name="Kuroiwa M."/>
            <person name="Suzuki T."/>
            <person name="Murakami Y."/>
            <person name="Suwa Y."/>
            <person name="Takami H."/>
        </authorList>
    </citation>
    <scope>NUCLEOTIDE SEQUENCE</scope>
    <source>
        <strain evidence="5">317325-2</strain>
    </source>
</reference>
<dbReference type="InterPro" id="IPR038594">
    <property type="entry name" value="SepF-like_sf"/>
</dbReference>
<dbReference type="PANTHER" id="PTHR35798:SF1">
    <property type="entry name" value="CELL DIVISION PROTEIN SEPF"/>
    <property type="match status" value="1"/>
</dbReference>
<dbReference type="InterPro" id="IPR007561">
    <property type="entry name" value="Cell_div_SepF/SepF-rel"/>
</dbReference>
<evidence type="ECO:0000256" key="3">
    <source>
        <dbReference type="ARBA" id="ARBA00023306"/>
    </source>
</evidence>
<evidence type="ECO:0008006" key="7">
    <source>
        <dbReference type="Google" id="ProtNLM"/>
    </source>
</evidence>
<gene>
    <name evidence="5" type="ORF">NPRO_13470</name>
</gene>